<dbReference type="PATRIC" id="fig|1618356.3.peg.426"/>
<gene>
    <name evidence="1" type="ORF">UU93_C0007G0011</name>
</gene>
<dbReference type="Gene3D" id="1.20.1440.60">
    <property type="entry name" value="23S rRNA-intervening sequence"/>
    <property type="match status" value="1"/>
</dbReference>
<comment type="caution">
    <text evidence="1">The sequence shown here is derived from an EMBL/GenBank/DDBJ whole genome shotgun (WGS) entry which is preliminary data.</text>
</comment>
<organism evidence="1 2">
    <name type="scientific">Candidatus Amesbacteria bacterium GW2011_GWA2_42_12</name>
    <dbReference type="NCBI Taxonomy" id="1618356"/>
    <lineage>
        <taxon>Bacteria</taxon>
        <taxon>Candidatus Amesiibacteriota</taxon>
    </lineage>
</organism>
<dbReference type="Proteomes" id="UP000034160">
    <property type="component" value="Unassembled WGS sequence"/>
</dbReference>
<dbReference type="InterPro" id="IPR012657">
    <property type="entry name" value="23S_rRNA-intervening_sequence"/>
</dbReference>
<dbReference type="NCBIfam" id="TIGR04258">
    <property type="entry name" value="4helix_suffix"/>
    <property type="match status" value="1"/>
</dbReference>
<reference evidence="1 2" key="1">
    <citation type="journal article" date="2015" name="Nature">
        <title>rRNA introns, odd ribosomes, and small enigmatic genomes across a large radiation of phyla.</title>
        <authorList>
            <person name="Brown C.T."/>
            <person name="Hug L.A."/>
            <person name="Thomas B.C."/>
            <person name="Sharon I."/>
            <person name="Castelle C.J."/>
            <person name="Singh A."/>
            <person name="Wilkins M.J."/>
            <person name="Williams K.H."/>
            <person name="Banfield J.F."/>
        </authorList>
    </citation>
    <scope>NUCLEOTIDE SEQUENCE [LARGE SCALE GENOMIC DNA]</scope>
</reference>
<protein>
    <recommendedName>
        <fullName evidence="3">Four helix bundle protein</fullName>
    </recommendedName>
</protein>
<dbReference type="AlphaFoldDB" id="A0A0G1AE46"/>
<sequence>MAKASYEYLLTYKITVPIYDYTVEFCDRCSPYRPNLPHFPYLSSPRTHDQMVQAARSGMTNIPEGSKQNSLGGYIKLAGVSRGSYEELLKDFLSYARQHQIPIWPKEKSIGEIREIRMIWEILRSNPTLPDSPNFPHLPNLPDQAVNLMITLINQANYLTDKLIKSLEEKHTKEGGFNEKLLKKRLDYRKSF</sequence>
<proteinExistence type="predicted"/>
<evidence type="ECO:0000313" key="1">
    <source>
        <dbReference type="EMBL" id="KKS32406.1"/>
    </source>
</evidence>
<evidence type="ECO:0008006" key="3">
    <source>
        <dbReference type="Google" id="ProtNLM"/>
    </source>
</evidence>
<dbReference type="InterPro" id="IPR026354">
    <property type="entry name" value="4helix_suffix_dom"/>
</dbReference>
<dbReference type="EMBL" id="LCCN01000007">
    <property type="protein sequence ID" value="KKS32406.1"/>
    <property type="molecule type" value="Genomic_DNA"/>
</dbReference>
<dbReference type="NCBIfam" id="TIGR02436">
    <property type="entry name" value="four helix bundle protein"/>
    <property type="match status" value="1"/>
</dbReference>
<dbReference type="STRING" id="1618356.UU93_C0007G0011"/>
<evidence type="ECO:0000313" key="2">
    <source>
        <dbReference type="Proteomes" id="UP000034160"/>
    </source>
</evidence>
<accession>A0A0G1AE46</accession>
<dbReference type="SUPFAM" id="SSF158446">
    <property type="entry name" value="IVS-encoded protein-like"/>
    <property type="match status" value="1"/>
</dbReference>
<name>A0A0G1AE46_9BACT</name>
<dbReference type="InterPro" id="IPR036583">
    <property type="entry name" value="23S_rRNA_IVS_sf"/>
</dbReference>